<protein>
    <submittedName>
        <fullName evidence="1">Uncharacterized protein</fullName>
    </submittedName>
</protein>
<keyword evidence="2" id="KW-1185">Reference proteome</keyword>
<gene>
    <name evidence="1" type="ORF">LV75_003756</name>
</gene>
<sequence length="55" mass="5802">MAAGYTATVREHASEGRTTVADIDLNPIYTALLLEQGLAEEPISAPLPEPEPALP</sequence>
<dbReference type="EMBL" id="JAMTCO010000009">
    <property type="protein sequence ID" value="MCP2271242.1"/>
    <property type="molecule type" value="Genomic_DNA"/>
</dbReference>
<reference evidence="1 2" key="1">
    <citation type="submission" date="2022-06" db="EMBL/GenBank/DDBJ databases">
        <title>Genomic Encyclopedia of Archaeal and Bacterial Type Strains, Phase II (KMG-II): from individual species to whole genera.</title>
        <authorList>
            <person name="Goeker M."/>
        </authorList>
    </citation>
    <scope>NUCLEOTIDE SEQUENCE [LARGE SCALE GENOMIC DNA]</scope>
    <source>
        <strain evidence="1 2">DSM 44255</strain>
    </source>
</reference>
<organism evidence="1 2">
    <name type="scientific">Actinokineospora diospyrosa</name>
    <dbReference type="NCBI Taxonomy" id="103728"/>
    <lineage>
        <taxon>Bacteria</taxon>
        <taxon>Bacillati</taxon>
        <taxon>Actinomycetota</taxon>
        <taxon>Actinomycetes</taxon>
        <taxon>Pseudonocardiales</taxon>
        <taxon>Pseudonocardiaceae</taxon>
        <taxon>Actinokineospora</taxon>
    </lineage>
</organism>
<dbReference type="Proteomes" id="UP001205185">
    <property type="component" value="Unassembled WGS sequence"/>
</dbReference>
<accession>A0ABT1IF16</accession>
<name>A0ABT1IF16_9PSEU</name>
<proteinExistence type="predicted"/>
<evidence type="ECO:0000313" key="1">
    <source>
        <dbReference type="EMBL" id="MCP2271242.1"/>
    </source>
</evidence>
<evidence type="ECO:0000313" key="2">
    <source>
        <dbReference type="Proteomes" id="UP001205185"/>
    </source>
</evidence>
<comment type="caution">
    <text evidence="1">The sequence shown here is derived from an EMBL/GenBank/DDBJ whole genome shotgun (WGS) entry which is preliminary data.</text>
</comment>